<dbReference type="GO" id="GO:0005524">
    <property type="term" value="F:ATP binding"/>
    <property type="evidence" value="ECO:0007669"/>
    <property type="project" value="UniProtKB-KW"/>
</dbReference>
<evidence type="ECO:0000256" key="1">
    <source>
        <dbReference type="ARBA" id="ARBA00002180"/>
    </source>
</evidence>
<dbReference type="GO" id="GO:0004519">
    <property type="term" value="F:endonuclease activity"/>
    <property type="evidence" value="ECO:0007669"/>
    <property type="project" value="UniProtKB-KW"/>
</dbReference>
<dbReference type="SUPFAM" id="SSF57756">
    <property type="entry name" value="Retrovirus zinc finger-like domains"/>
    <property type="match status" value="1"/>
</dbReference>
<dbReference type="EMBL" id="JARGEI010000018">
    <property type="protein sequence ID" value="KAJ8715602.1"/>
    <property type="molecule type" value="Genomic_DNA"/>
</dbReference>
<dbReference type="Gene3D" id="3.30.420.10">
    <property type="entry name" value="Ribonuclease H-like superfamily/Ribonuclease H"/>
    <property type="match status" value="1"/>
</dbReference>
<dbReference type="SUPFAM" id="SSF53098">
    <property type="entry name" value="Ribonuclease H-like"/>
    <property type="match status" value="1"/>
</dbReference>
<dbReference type="GO" id="GO:0003676">
    <property type="term" value="F:nucleic acid binding"/>
    <property type="evidence" value="ECO:0007669"/>
    <property type="project" value="InterPro"/>
</dbReference>
<evidence type="ECO:0000256" key="2">
    <source>
        <dbReference type="ARBA" id="ARBA00022612"/>
    </source>
</evidence>
<dbReference type="GO" id="GO:0015074">
    <property type="term" value="P:DNA integration"/>
    <property type="evidence" value="ECO:0007669"/>
    <property type="project" value="UniProtKB-KW"/>
</dbReference>
<dbReference type="Pfam" id="PF07727">
    <property type="entry name" value="RVT_2"/>
    <property type="match status" value="1"/>
</dbReference>
<evidence type="ECO:0008006" key="24">
    <source>
        <dbReference type="Google" id="ProtNLM"/>
    </source>
</evidence>
<keyword evidence="5" id="KW-0479">Metal-binding</keyword>
<evidence type="ECO:0000313" key="22">
    <source>
        <dbReference type="EMBL" id="KAJ8715602.1"/>
    </source>
</evidence>
<dbReference type="InterPro" id="IPR001878">
    <property type="entry name" value="Znf_CCHC"/>
</dbReference>
<evidence type="ECO:0000256" key="6">
    <source>
        <dbReference type="ARBA" id="ARBA00022741"/>
    </source>
</evidence>
<keyword evidence="11" id="KW-0460">Magnesium</keyword>
<keyword evidence="14" id="KW-0239">DNA-directed DNA polymerase</keyword>
<dbReference type="InterPro" id="IPR036875">
    <property type="entry name" value="Znf_CCHC_sf"/>
</dbReference>
<dbReference type="Pfam" id="PF22936">
    <property type="entry name" value="Pol_BBD"/>
    <property type="match status" value="1"/>
</dbReference>
<dbReference type="Pfam" id="PF13976">
    <property type="entry name" value="gag_pre-integrs"/>
    <property type="match status" value="1"/>
</dbReference>
<keyword evidence="14" id="KW-0548">Nucleotidyltransferase</keyword>
<evidence type="ECO:0000256" key="15">
    <source>
        <dbReference type="ARBA" id="ARBA00023113"/>
    </source>
</evidence>
<reference evidence="22" key="1">
    <citation type="submission" date="2023-03" db="EMBL/GenBank/DDBJ databases">
        <title>Chromosome-level genomes of two armyworms, Mythimna separata and Mythimna loreyi, provide insights into the biosynthesis and reception of sex pheromones.</title>
        <authorList>
            <person name="Zhao H."/>
        </authorList>
    </citation>
    <scope>NUCLEOTIDE SEQUENCE</scope>
    <source>
        <strain evidence="22">BeijingLab</strain>
        <tissue evidence="22">Pupa</tissue>
    </source>
</reference>
<dbReference type="PROSITE" id="PS50994">
    <property type="entry name" value="INTEGRASE"/>
    <property type="match status" value="1"/>
</dbReference>
<evidence type="ECO:0000256" key="19">
    <source>
        <dbReference type="SAM" id="MobiDB-lite"/>
    </source>
</evidence>
<dbReference type="Proteomes" id="UP001231518">
    <property type="component" value="Chromosome 24"/>
</dbReference>
<keyword evidence="13" id="KW-0695">RNA-directed DNA polymerase</keyword>
<keyword evidence="16" id="KW-0233">DNA recombination</keyword>
<feature type="compositionally biased region" description="Acidic residues" evidence="19">
    <location>
        <begin position="742"/>
        <end position="754"/>
    </location>
</feature>
<dbReference type="GO" id="GO:0006508">
    <property type="term" value="P:proteolysis"/>
    <property type="evidence" value="ECO:0007669"/>
    <property type="project" value="UniProtKB-KW"/>
</dbReference>
<keyword evidence="4" id="KW-0540">Nuclease</keyword>
<dbReference type="InterPro" id="IPR012337">
    <property type="entry name" value="RNaseH-like_sf"/>
</dbReference>
<name>A0AAD7YHC7_MYTSE</name>
<keyword evidence="14" id="KW-0808">Transferase</keyword>
<comment type="caution">
    <text evidence="22">The sequence shown here is derived from an EMBL/GenBank/DDBJ whole genome shotgun (WGS) entry which is preliminary data.</text>
</comment>
<evidence type="ECO:0000259" key="21">
    <source>
        <dbReference type="PROSITE" id="PS50994"/>
    </source>
</evidence>
<evidence type="ECO:0000256" key="16">
    <source>
        <dbReference type="ARBA" id="ARBA00023172"/>
    </source>
</evidence>
<feature type="domain" description="Integrase catalytic" evidence="21">
    <location>
        <begin position="444"/>
        <end position="621"/>
    </location>
</feature>
<keyword evidence="9" id="KW-0378">Hydrolase</keyword>
<keyword evidence="8" id="KW-0255">Endonuclease</keyword>
<dbReference type="PANTHER" id="PTHR42648:SF11">
    <property type="entry name" value="TRANSPOSON TY4-P GAG-POL POLYPROTEIN"/>
    <property type="match status" value="1"/>
</dbReference>
<evidence type="ECO:0000256" key="14">
    <source>
        <dbReference type="ARBA" id="ARBA00022932"/>
    </source>
</evidence>
<sequence>MASQITMGTIEKLIGRENYQSWKFAVKNYLEHEELWQEIEPEAGYVSDKKKNTKAKTKIILLVDSVNYVHVQEATTAKQVWTKLVEVFDDSGLSRKVGLLKDLINTNLENCSSVEEYVNKVMSTAHKLRNINFVVGDEWLGTLLLAGLPDYYKPMIMALESSGVNITSDYVKTKLLQEVKVSDSVAYYTKSNKKQNNISKSTPKNSQNQSQERRHPTGPRCFVCNKYGHMSKDCYFKDKKKGSSNNNYSKTNSYYAAFPVTTKMDRNCWYVDSGASLHMCNNKNWMYDVTPSTINNIKVANNKTVAVKGSGKVNLQTKDSDGILRTIQVKNVLLVPTLTVNLLSVSQMVNNGCEVKFERDGCQIYQNNKLILTALHRNNMYLLNNVSEAPALLSTVDERDVNLWHQRMGHLNFTDLQKITESAKGVELLKKGNQICTTCLEGKMSRQPFKNTGTRASKLLQLIHSDLCGPMETSSIGGARYYVTFIDDYSRKVSVYFMKNKSETLEKFKEFKNLVENETNKRIKILRTDNGKEYVNNEFKLFLCKSGIQHQTSNPYTPQQNGMAERMNRTLVEKAKCLILNSRLQKCFWAEAISTAVYITNRSPTKALDYKTPYEMWTGKKPNLNNLKIFGCHAMVHVPKENRQKWDSKAVKMIFVGYCDFTKGYRLYDENKKRIYKSRDVVFLENTVMNNCVIMPLTNLQQQETTAIQESDIDTLVDESSEEDQFFDGTSESSNSEKDNDPDYTPESYEEEDSMPTRSMTLRPRKIKPNTYFCLEEKSTDSAVLLKEPETVDEALSGPKAKEWKEAMDSEYESLLQNNTWTLVTLPEDKRIIPCKWVYKLKTDANGKLVRYKARLVIKGFIQKKGAEYNEVFAPVVRHTSIRYLFALAVKENLYIDQMDAVTAFLQGDIDAEVYMNQPPGYECGKEVCRLNKSIYGLKQASRQWNLKLTSMLKKLGLKSTSLDPCVYYINDNGSILYILIYVDDLLIFYNNIEKGKEMKEQLQSYFKMKVLGPVNHFIGWRVSQNATRDQIHIDQTTYIKKILQRFNMTDCNPVNSPCDLSSKLISTGEQDNIVSNVPYQEAIGSLLYLSQGTRPDICFIVNKLSSFNNKPEIQHWLAVKRVLRYIKGTMDCKLTFNQNKEEKRAFGYCDSDWASDINCRRSCSGYIFLFQGAAISWCSKRQSTVALSTMEAEYMALATATQEAMWLRHLGSELNWKTTVEPAVVPTIIYCDNQSAIKFAGTNSYCARSKHIDIRYHFLRERVAENEIELRYVGTQDMVADVLTKPVSQKKTEDCSVAMGLQLRRGC</sequence>
<dbReference type="InterPro" id="IPR001584">
    <property type="entry name" value="Integrase_cat-core"/>
</dbReference>
<evidence type="ECO:0000313" key="23">
    <source>
        <dbReference type="Proteomes" id="UP001231518"/>
    </source>
</evidence>
<dbReference type="InterPro" id="IPR043502">
    <property type="entry name" value="DNA/RNA_pol_sf"/>
</dbReference>
<evidence type="ECO:0000256" key="17">
    <source>
        <dbReference type="ARBA" id="ARBA00023268"/>
    </source>
</evidence>
<dbReference type="PROSITE" id="PS50158">
    <property type="entry name" value="ZF_CCHC"/>
    <property type="match status" value="1"/>
</dbReference>
<keyword evidence="6" id="KW-0547">Nucleotide-binding</keyword>
<dbReference type="InterPro" id="IPR036397">
    <property type="entry name" value="RNaseH_sf"/>
</dbReference>
<dbReference type="Pfam" id="PF14223">
    <property type="entry name" value="Retrotran_gag_2"/>
    <property type="match status" value="1"/>
</dbReference>
<keyword evidence="10" id="KW-0067">ATP-binding</keyword>
<organism evidence="22 23">
    <name type="scientific">Mythimna separata</name>
    <name type="common">Oriental armyworm</name>
    <name type="synonym">Pseudaletia separata</name>
    <dbReference type="NCBI Taxonomy" id="271217"/>
    <lineage>
        <taxon>Eukaryota</taxon>
        <taxon>Metazoa</taxon>
        <taxon>Ecdysozoa</taxon>
        <taxon>Arthropoda</taxon>
        <taxon>Hexapoda</taxon>
        <taxon>Insecta</taxon>
        <taxon>Pterygota</taxon>
        <taxon>Neoptera</taxon>
        <taxon>Endopterygota</taxon>
        <taxon>Lepidoptera</taxon>
        <taxon>Glossata</taxon>
        <taxon>Ditrysia</taxon>
        <taxon>Noctuoidea</taxon>
        <taxon>Noctuidae</taxon>
        <taxon>Noctuinae</taxon>
        <taxon>Hadenini</taxon>
        <taxon>Mythimna</taxon>
    </lineage>
</organism>
<dbReference type="GO" id="GO:0042575">
    <property type="term" value="C:DNA polymerase complex"/>
    <property type="evidence" value="ECO:0007669"/>
    <property type="project" value="UniProtKB-ARBA"/>
</dbReference>
<evidence type="ECO:0000259" key="20">
    <source>
        <dbReference type="PROSITE" id="PS50158"/>
    </source>
</evidence>
<keyword evidence="12" id="KW-0229">DNA integration</keyword>
<feature type="domain" description="CCHC-type" evidence="20">
    <location>
        <begin position="220"/>
        <end position="234"/>
    </location>
</feature>
<dbReference type="GO" id="GO:0008270">
    <property type="term" value="F:zinc ion binding"/>
    <property type="evidence" value="ECO:0007669"/>
    <property type="project" value="UniProtKB-KW"/>
</dbReference>
<feature type="region of interest" description="Disordered" evidence="19">
    <location>
        <begin position="719"/>
        <end position="762"/>
    </location>
</feature>
<keyword evidence="18" id="KW-0862">Zinc</keyword>
<evidence type="ECO:0000256" key="3">
    <source>
        <dbReference type="ARBA" id="ARBA00022670"/>
    </source>
</evidence>
<dbReference type="InterPro" id="IPR025724">
    <property type="entry name" value="GAG-pre-integrase_dom"/>
</dbReference>
<evidence type="ECO:0000256" key="12">
    <source>
        <dbReference type="ARBA" id="ARBA00022908"/>
    </source>
</evidence>
<evidence type="ECO:0000256" key="7">
    <source>
        <dbReference type="ARBA" id="ARBA00022750"/>
    </source>
</evidence>
<dbReference type="GO" id="GO:0004190">
    <property type="term" value="F:aspartic-type endopeptidase activity"/>
    <property type="evidence" value="ECO:0007669"/>
    <property type="project" value="UniProtKB-KW"/>
</dbReference>
<evidence type="ECO:0000256" key="11">
    <source>
        <dbReference type="ARBA" id="ARBA00022842"/>
    </source>
</evidence>
<dbReference type="Pfam" id="PF00665">
    <property type="entry name" value="rve"/>
    <property type="match status" value="1"/>
</dbReference>
<keyword evidence="2" id="KW-1188">Viral release from host cell</keyword>
<dbReference type="GO" id="GO:0003887">
    <property type="term" value="F:DNA-directed DNA polymerase activity"/>
    <property type="evidence" value="ECO:0007669"/>
    <property type="project" value="UniProtKB-KW"/>
</dbReference>
<proteinExistence type="predicted"/>
<dbReference type="InterPro" id="IPR013103">
    <property type="entry name" value="RVT_2"/>
</dbReference>
<keyword evidence="23" id="KW-1185">Reference proteome</keyword>
<evidence type="ECO:0000256" key="9">
    <source>
        <dbReference type="ARBA" id="ARBA00022801"/>
    </source>
</evidence>
<dbReference type="InterPro" id="IPR054722">
    <property type="entry name" value="PolX-like_BBD"/>
</dbReference>
<dbReference type="PANTHER" id="PTHR42648">
    <property type="entry name" value="TRANSPOSASE, PUTATIVE-RELATED"/>
    <property type="match status" value="1"/>
</dbReference>
<evidence type="ECO:0000256" key="18">
    <source>
        <dbReference type="PROSITE-ProRule" id="PRU00047"/>
    </source>
</evidence>
<accession>A0AAD7YHC7</accession>
<dbReference type="InterPro" id="IPR057670">
    <property type="entry name" value="SH3_retrovirus"/>
</dbReference>
<protein>
    <recommendedName>
        <fullName evidence="24">Retrovirus-related Pol polyprotein from transposon TNT 1-94</fullName>
    </recommendedName>
</protein>
<keyword evidence="3" id="KW-0645">Protease</keyword>
<keyword evidence="17" id="KW-0511">Multifunctional enzyme</keyword>
<gene>
    <name evidence="22" type="ORF">PYW07_010084</name>
</gene>
<evidence type="ECO:0000256" key="5">
    <source>
        <dbReference type="ARBA" id="ARBA00022723"/>
    </source>
</evidence>
<dbReference type="GO" id="GO:0006310">
    <property type="term" value="P:DNA recombination"/>
    <property type="evidence" value="ECO:0007669"/>
    <property type="project" value="UniProtKB-KW"/>
</dbReference>
<keyword evidence="7" id="KW-0064">Aspartyl protease</keyword>
<feature type="region of interest" description="Disordered" evidence="19">
    <location>
        <begin position="192"/>
        <end position="217"/>
    </location>
</feature>
<dbReference type="SUPFAM" id="SSF56672">
    <property type="entry name" value="DNA/RNA polymerases"/>
    <property type="match status" value="1"/>
</dbReference>
<evidence type="ECO:0000256" key="13">
    <source>
        <dbReference type="ARBA" id="ARBA00022918"/>
    </source>
</evidence>
<keyword evidence="18" id="KW-0863">Zinc-finger</keyword>
<comment type="function">
    <text evidence="1">The aspartyl protease (PR) mediates the proteolytic cleavages of the Gag and Gag-Pol polyproteins after assembly of the VLP.</text>
</comment>
<dbReference type="InterPro" id="IPR039537">
    <property type="entry name" value="Retrotran_Ty1/copia-like"/>
</dbReference>
<evidence type="ECO:0000256" key="8">
    <source>
        <dbReference type="ARBA" id="ARBA00022759"/>
    </source>
</evidence>
<evidence type="ECO:0000256" key="4">
    <source>
        <dbReference type="ARBA" id="ARBA00022722"/>
    </source>
</evidence>
<keyword evidence="15" id="KW-0917">Virion maturation</keyword>
<dbReference type="Pfam" id="PF25597">
    <property type="entry name" value="SH3_retrovirus"/>
    <property type="match status" value="1"/>
</dbReference>
<dbReference type="CDD" id="cd09272">
    <property type="entry name" value="RNase_HI_RT_Ty1"/>
    <property type="match status" value="1"/>
</dbReference>
<dbReference type="GO" id="GO:0003964">
    <property type="term" value="F:RNA-directed DNA polymerase activity"/>
    <property type="evidence" value="ECO:0007669"/>
    <property type="project" value="UniProtKB-KW"/>
</dbReference>
<evidence type="ECO:0000256" key="10">
    <source>
        <dbReference type="ARBA" id="ARBA00022840"/>
    </source>
</evidence>